<evidence type="ECO:0000313" key="1">
    <source>
        <dbReference type="EMBL" id="CAL1357226.1"/>
    </source>
</evidence>
<sequence length="66" mass="7257">MCLSTSATTKGTWRRKVGGRAFDVDEKQEDGCDATTARRICSRTSDIDRREAGAGQVRSVHVDARN</sequence>
<gene>
    <name evidence="1" type="ORF">LTRI10_LOCUS4875</name>
</gene>
<dbReference type="Proteomes" id="UP001497516">
    <property type="component" value="Chromosome 1"/>
</dbReference>
<organism evidence="1 2">
    <name type="scientific">Linum trigynum</name>
    <dbReference type="NCBI Taxonomy" id="586398"/>
    <lineage>
        <taxon>Eukaryota</taxon>
        <taxon>Viridiplantae</taxon>
        <taxon>Streptophyta</taxon>
        <taxon>Embryophyta</taxon>
        <taxon>Tracheophyta</taxon>
        <taxon>Spermatophyta</taxon>
        <taxon>Magnoliopsida</taxon>
        <taxon>eudicotyledons</taxon>
        <taxon>Gunneridae</taxon>
        <taxon>Pentapetalae</taxon>
        <taxon>rosids</taxon>
        <taxon>fabids</taxon>
        <taxon>Malpighiales</taxon>
        <taxon>Linaceae</taxon>
        <taxon>Linum</taxon>
    </lineage>
</organism>
<proteinExistence type="predicted"/>
<dbReference type="EMBL" id="OZ034813">
    <property type="protein sequence ID" value="CAL1357226.1"/>
    <property type="molecule type" value="Genomic_DNA"/>
</dbReference>
<dbReference type="AlphaFoldDB" id="A0AAV2CNF4"/>
<accession>A0AAV2CNF4</accession>
<name>A0AAV2CNF4_9ROSI</name>
<protein>
    <submittedName>
        <fullName evidence="1">Uncharacterized protein</fullName>
    </submittedName>
</protein>
<keyword evidence="2" id="KW-1185">Reference proteome</keyword>
<evidence type="ECO:0000313" key="2">
    <source>
        <dbReference type="Proteomes" id="UP001497516"/>
    </source>
</evidence>
<reference evidence="1 2" key="1">
    <citation type="submission" date="2024-04" db="EMBL/GenBank/DDBJ databases">
        <authorList>
            <person name="Fracassetti M."/>
        </authorList>
    </citation>
    <scope>NUCLEOTIDE SEQUENCE [LARGE SCALE GENOMIC DNA]</scope>
</reference>